<evidence type="ECO:0000313" key="3">
    <source>
        <dbReference type="Proteomes" id="UP000026962"/>
    </source>
</evidence>
<dbReference type="SUPFAM" id="SSF52540">
    <property type="entry name" value="P-loop containing nucleoside triphosphate hydrolases"/>
    <property type="match status" value="1"/>
</dbReference>
<dbReference type="Proteomes" id="UP000026962">
    <property type="component" value="Chromosome 11"/>
</dbReference>
<dbReference type="Gene3D" id="3.40.50.300">
    <property type="entry name" value="P-loop containing nucleotide triphosphate hydrolases"/>
    <property type="match status" value="1"/>
</dbReference>
<dbReference type="EnsemblPlants" id="OPUNC11G16610.1">
    <property type="protein sequence ID" value="OPUNC11G16610.1"/>
    <property type="gene ID" value="OPUNC11G16610"/>
</dbReference>
<dbReference type="HOGENOM" id="CLU_000837_29_0_1"/>
<dbReference type="Gramene" id="OPUNC11G16610.1">
    <property type="protein sequence ID" value="OPUNC11G16610.1"/>
    <property type="gene ID" value="OPUNC11G16610"/>
</dbReference>
<dbReference type="PANTHER" id="PTHR19338">
    <property type="entry name" value="TRANSLOCASE OF INNER MITOCHONDRIAL MEMBRANE 13 HOMOLOG"/>
    <property type="match status" value="1"/>
</dbReference>
<organism evidence="2">
    <name type="scientific">Oryza punctata</name>
    <name type="common">Red rice</name>
    <dbReference type="NCBI Taxonomy" id="4537"/>
    <lineage>
        <taxon>Eukaryota</taxon>
        <taxon>Viridiplantae</taxon>
        <taxon>Streptophyta</taxon>
        <taxon>Embryophyta</taxon>
        <taxon>Tracheophyta</taxon>
        <taxon>Spermatophyta</taxon>
        <taxon>Magnoliopsida</taxon>
        <taxon>Liliopsida</taxon>
        <taxon>Poales</taxon>
        <taxon>Poaceae</taxon>
        <taxon>BOP clade</taxon>
        <taxon>Oryzoideae</taxon>
        <taxon>Oryzeae</taxon>
        <taxon>Oryzinae</taxon>
        <taxon>Oryza</taxon>
    </lineage>
</organism>
<reference evidence="2" key="1">
    <citation type="submission" date="2015-04" db="UniProtKB">
        <authorList>
            <consortium name="EnsemblPlants"/>
        </authorList>
    </citation>
    <scope>IDENTIFICATION</scope>
</reference>
<dbReference type="GO" id="GO:0043531">
    <property type="term" value="F:ADP binding"/>
    <property type="evidence" value="ECO:0007669"/>
    <property type="project" value="InterPro"/>
</dbReference>
<keyword evidence="3" id="KW-1185">Reference proteome</keyword>
<reference evidence="2" key="2">
    <citation type="submission" date="2018-05" db="EMBL/GenBank/DDBJ databases">
        <title>OpunRS2 (Oryza punctata Reference Sequence Version 2).</title>
        <authorList>
            <person name="Zhang J."/>
            <person name="Kudrna D."/>
            <person name="Lee S."/>
            <person name="Talag J."/>
            <person name="Welchert J."/>
            <person name="Wing R.A."/>
        </authorList>
    </citation>
    <scope>NUCLEOTIDE SEQUENCE [LARGE SCALE GENOMIC DNA]</scope>
</reference>
<dbReference type="InterPro" id="IPR002182">
    <property type="entry name" value="NB-ARC"/>
</dbReference>
<name>A0A0E0MHA3_ORYPU</name>
<dbReference type="Pfam" id="PF00931">
    <property type="entry name" value="NB-ARC"/>
    <property type="match status" value="1"/>
</dbReference>
<accession>A0A0E0MHA3</accession>
<proteinExistence type="predicted"/>
<sequence length="260" mass="29387">MASRAVMECALWKFFWVLKQKRGPRIATIRAKAQLDSLEEIYESLVSLKVVLEWLEVMADPHVQAMQKKCRNDMAELAYHIEDLADSIMVQVGKAAIRKHQYMAIQKIDECIAKLRQWPPWYGSTSSSQSSVILPASDYEPWLPVPAMEVAVFGMDGTREKLVSLLLDGEEQLKAITIVGFAGSGKTSLAMALYRQIEGQFQCRATALVSGNPDMKKLLNHLVSQLHPKAPLQSQTTELQQLIDYVREYLQDKRYGTNSL</sequence>
<dbReference type="STRING" id="4537.A0A0E0MHA3"/>
<protein>
    <recommendedName>
        <fullName evidence="1">NB-ARC domain-containing protein</fullName>
    </recommendedName>
</protein>
<dbReference type="AlphaFoldDB" id="A0A0E0MHA3"/>
<evidence type="ECO:0000259" key="1">
    <source>
        <dbReference type="Pfam" id="PF00931"/>
    </source>
</evidence>
<feature type="domain" description="NB-ARC" evidence="1">
    <location>
        <begin position="159"/>
        <end position="255"/>
    </location>
</feature>
<evidence type="ECO:0000313" key="2">
    <source>
        <dbReference type="EnsemblPlants" id="OPUNC11G16610.1"/>
    </source>
</evidence>
<dbReference type="InterPro" id="IPR027417">
    <property type="entry name" value="P-loop_NTPase"/>
</dbReference>
<dbReference type="PANTHER" id="PTHR19338:SF0">
    <property type="entry name" value="MITOCHONDRIAL IMPORT INNER MEMBRANE TRANSLOCASE SUBUNIT TIM13"/>
    <property type="match status" value="1"/>
</dbReference>